<evidence type="ECO:0000256" key="3">
    <source>
        <dbReference type="ARBA" id="ARBA00022448"/>
    </source>
</evidence>
<proteinExistence type="inferred from homology"/>
<feature type="transmembrane region" description="Helical" evidence="12">
    <location>
        <begin position="389"/>
        <end position="409"/>
    </location>
</feature>
<feature type="transmembrane region" description="Helical" evidence="12">
    <location>
        <begin position="126"/>
        <end position="150"/>
    </location>
</feature>
<evidence type="ECO:0000256" key="8">
    <source>
        <dbReference type="ARBA" id="ARBA00023065"/>
    </source>
</evidence>
<evidence type="ECO:0000256" key="12">
    <source>
        <dbReference type="SAM" id="Phobius"/>
    </source>
</evidence>
<sequence length="583" mass="64275">MAAEYYLGVLDYVIIVLTLLISTGIGMKFKSSGQKTGKMQEYFLAGKNMSLLPVVMSATATLVSSLTMIGIPAESYKYGIQPWTLAIGMSIGMVLSAYIFLPVYFQCGMCTVYEYLEVRFGRLTRYFISTMYILQMILWMSAVLYSPVLAMSAVTDLPIEPTIVVFGAICSIYCTFGGLKAVLWTDVFQISLMFVTLLILFTAGIIDAGGLSNVIDRAKEGGRLNFFNFLPSFQIDFTTRYTFWNGLFQGFCNGVAVYSVGQTGAQRLLSLRSAERAKIALFFSAPLLTFLYISSCLHGIILYAVYFLCDPILNSNETGLTKYDQIVPYFLVSKFHSIPGLTGLSVAGIFSGSLTTISSILNSLATVTVVDFIHPIFQSLQRNEKKSLLLAKGLSLTYGVICICITLSLTKINSLVHIAFLFTNTFGGPILAIFTIGMLTRKGFGKSVLFGLLSGFSITLWIGCCNLFGGYVESPLPFSSSKCTTSLNSTYDYSTFEISNITSPSTTPGFHPSGEIFFLNKIPHFWIRPLGFVVTFCCTYIAILITDRNKSVIPPDSKYLSPVARIWTRRTETTENHGENISL</sequence>
<comment type="subcellular location">
    <subcellularLocation>
        <location evidence="1">Cell membrane</location>
        <topology evidence="1">Multi-pass membrane protein</topology>
    </subcellularLocation>
</comment>
<dbReference type="PROSITE" id="PS50283">
    <property type="entry name" value="NA_SOLUT_SYMP_3"/>
    <property type="match status" value="1"/>
</dbReference>
<feature type="transmembrane region" description="Helical" evidence="12">
    <location>
        <begin position="448"/>
        <end position="472"/>
    </location>
</feature>
<protein>
    <recommendedName>
        <fullName evidence="15">Sodium-coupled monocarboxylate transporter 1</fullName>
    </recommendedName>
</protein>
<feature type="transmembrane region" description="Helical" evidence="12">
    <location>
        <begin position="190"/>
        <end position="211"/>
    </location>
</feature>
<feature type="transmembrane region" description="Helical" evidence="12">
    <location>
        <begin position="6"/>
        <end position="29"/>
    </location>
</feature>
<dbReference type="PANTHER" id="PTHR42985">
    <property type="entry name" value="SODIUM-COUPLED MONOCARBOXYLATE TRANSPORTER"/>
    <property type="match status" value="1"/>
</dbReference>
<evidence type="ECO:0000313" key="14">
    <source>
        <dbReference type="Proteomes" id="UP001497382"/>
    </source>
</evidence>
<organism evidence="13 14">
    <name type="scientific">Larinioides sclopetarius</name>
    <dbReference type="NCBI Taxonomy" id="280406"/>
    <lineage>
        <taxon>Eukaryota</taxon>
        <taxon>Metazoa</taxon>
        <taxon>Ecdysozoa</taxon>
        <taxon>Arthropoda</taxon>
        <taxon>Chelicerata</taxon>
        <taxon>Arachnida</taxon>
        <taxon>Araneae</taxon>
        <taxon>Araneomorphae</taxon>
        <taxon>Entelegynae</taxon>
        <taxon>Araneoidea</taxon>
        <taxon>Araneidae</taxon>
        <taxon>Larinioides</taxon>
    </lineage>
</organism>
<dbReference type="GO" id="GO:0006814">
    <property type="term" value="P:sodium ion transport"/>
    <property type="evidence" value="ECO:0007669"/>
    <property type="project" value="UniProtKB-KW"/>
</dbReference>
<dbReference type="PANTHER" id="PTHR42985:SF40">
    <property type="entry name" value="LD47995P-RELATED"/>
    <property type="match status" value="1"/>
</dbReference>
<feature type="transmembrane region" description="Helical" evidence="12">
    <location>
        <begin position="241"/>
        <end position="260"/>
    </location>
</feature>
<evidence type="ECO:0008006" key="15">
    <source>
        <dbReference type="Google" id="ProtNLM"/>
    </source>
</evidence>
<comment type="similarity">
    <text evidence="2 11">Belongs to the sodium:solute symporter (SSF) (TC 2.A.21) family.</text>
</comment>
<keyword evidence="5 12" id="KW-0812">Transmembrane</keyword>
<evidence type="ECO:0000256" key="1">
    <source>
        <dbReference type="ARBA" id="ARBA00004651"/>
    </source>
</evidence>
<feature type="transmembrane region" description="Helical" evidence="12">
    <location>
        <begin position="83"/>
        <end position="105"/>
    </location>
</feature>
<dbReference type="Proteomes" id="UP001497382">
    <property type="component" value="Unassembled WGS sequence"/>
</dbReference>
<keyword evidence="7" id="KW-0915">Sodium</keyword>
<feature type="transmembrane region" description="Helical" evidence="12">
    <location>
        <begin position="50"/>
        <end position="71"/>
    </location>
</feature>
<keyword evidence="14" id="KW-1185">Reference proteome</keyword>
<evidence type="ECO:0000256" key="5">
    <source>
        <dbReference type="ARBA" id="ARBA00022692"/>
    </source>
</evidence>
<gene>
    <name evidence="13" type="ORF">LARSCL_LOCUS4416</name>
</gene>
<dbReference type="GO" id="GO:0015293">
    <property type="term" value="F:symporter activity"/>
    <property type="evidence" value="ECO:0007669"/>
    <property type="project" value="TreeGrafter"/>
</dbReference>
<dbReference type="Gene3D" id="1.20.1730.10">
    <property type="entry name" value="Sodium/glucose cotransporter"/>
    <property type="match status" value="1"/>
</dbReference>
<dbReference type="NCBIfam" id="TIGR00813">
    <property type="entry name" value="sss"/>
    <property type="match status" value="1"/>
</dbReference>
<feature type="transmembrane region" description="Helical" evidence="12">
    <location>
        <begin position="525"/>
        <end position="545"/>
    </location>
</feature>
<keyword evidence="8" id="KW-0406">Ion transport</keyword>
<dbReference type="Pfam" id="PF00474">
    <property type="entry name" value="SSF"/>
    <property type="match status" value="1"/>
</dbReference>
<reference evidence="13 14" key="1">
    <citation type="submission" date="2024-04" db="EMBL/GenBank/DDBJ databases">
        <authorList>
            <person name="Rising A."/>
            <person name="Reimegard J."/>
            <person name="Sonavane S."/>
            <person name="Akerstrom W."/>
            <person name="Nylinder S."/>
            <person name="Hedman E."/>
            <person name="Kallberg Y."/>
        </authorList>
    </citation>
    <scope>NUCLEOTIDE SEQUENCE [LARGE SCALE GENOMIC DNA]</scope>
</reference>
<evidence type="ECO:0000256" key="7">
    <source>
        <dbReference type="ARBA" id="ARBA00023053"/>
    </source>
</evidence>
<dbReference type="GO" id="GO:0006508">
    <property type="term" value="P:proteolysis"/>
    <property type="evidence" value="ECO:0007669"/>
    <property type="project" value="InterPro"/>
</dbReference>
<evidence type="ECO:0000256" key="6">
    <source>
        <dbReference type="ARBA" id="ARBA00022989"/>
    </source>
</evidence>
<dbReference type="EMBL" id="CAXIEN010000036">
    <property type="protein sequence ID" value="CAL1268853.1"/>
    <property type="molecule type" value="Genomic_DNA"/>
</dbReference>
<comment type="caution">
    <text evidence="13">The sequence shown here is derived from an EMBL/GenBank/DDBJ whole genome shotgun (WGS) entry which is preliminary data.</text>
</comment>
<evidence type="ECO:0000256" key="11">
    <source>
        <dbReference type="RuleBase" id="RU362091"/>
    </source>
</evidence>
<name>A0AAV1ZF31_9ARAC</name>
<feature type="transmembrane region" description="Helical" evidence="12">
    <location>
        <begin position="281"/>
        <end position="306"/>
    </location>
</feature>
<dbReference type="InterPro" id="IPR001872">
    <property type="entry name" value="Peptidase_A8"/>
</dbReference>
<feature type="transmembrane region" description="Helical" evidence="12">
    <location>
        <begin position="415"/>
        <end position="436"/>
    </location>
</feature>
<keyword evidence="9 12" id="KW-0472">Membrane</keyword>
<dbReference type="GO" id="GO:0005886">
    <property type="term" value="C:plasma membrane"/>
    <property type="evidence" value="ECO:0007669"/>
    <property type="project" value="UniProtKB-SubCell"/>
</dbReference>
<keyword evidence="10" id="KW-0739">Sodium transport</keyword>
<dbReference type="InterPro" id="IPR001734">
    <property type="entry name" value="Na/solute_symporter"/>
</dbReference>
<keyword evidence="4" id="KW-1003">Cell membrane</keyword>
<dbReference type="PROSITE" id="PS00855">
    <property type="entry name" value="SPASE_II"/>
    <property type="match status" value="1"/>
</dbReference>
<feature type="transmembrane region" description="Helical" evidence="12">
    <location>
        <begin position="162"/>
        <end position="183"/>
    </location>
</feature>
<dbReference type="InterPro" id="IPR051163">
    <property type="entry name" value="Sodium:Solute_Symporter_SSF"/>
</dbReference>
<keyword evidence="3" id="KW-0813">Transport</keyword>
<evidence type="ECO:0000313" key="13">
    <source>
        <dbReference type="EMBL" id="CAL1268853.1"/>
    </source>
</evidence>
<evidence type="ECO:0000256" key="9">
    <source>
        <dbReference type="ARBA" id="ARBA00023136"/>
    </source>
</evidence>
<dbReference type="AlphaFoldDB" id="A0AAV1ZF31"/>
<evidence type="ECO:0000256" key="2">
    <source>
        <dbReference type="ARBA" id="ARBA00006434"/>
    </source>
</evidence>
<dbReference type="GO" id="GO:0004190">
    <property type="term" value="F:aspartic-type endopeptidase activity"/>
    <property type="evidence" value="ECO:0007669"/>
    <property type="project" value="InterPro"/>
</dbReference>
<evidence type="ECO:0000256" key="10">
    <source>
        <dbReference type="ARBA" id="ARBA00023201"/>
    </source>
</evidence>
<accession>A0AAV1ZF31</accession>
<evidence type="ECO:0000256" key="4">
    <source>
        <dbReference type="ARBA" id="ARBA00022475"/>
    </source>
</evidence>
<dbReference type="InterPro" id="IPR038377">
    <property type="entry name" value="Na/Glc_symporter_sf"/>
</dbReference>
<keyword evidence="6 12" id="KW-1133">Transmembrane helix</keyword>